<name>A0A1F7YZU0_9BACT</name>
<dbReference type="Proteomes" id="UP000178870">
    <property type="component" value="Unassembled WGS sequence"/>
</dbReference>
<protein>
    <recommendedName>
        <fullName evidence="4">Type II secretion system protein GspI C-terminal domain-containing protein</fullName>
    </recommendedName>
</protein>
<organism evidence="2 3">
    <name type="scientific">Candidatus Woesebacteria bacterium RIFCSPHIGHO2_01_FULL_44_21</name>
    <dbReference type="NCBI Taxonomy" id="1802503"/>
    <lineage>
        <taxon>Bacteria</taxon>
        <taxon>Candidatus Woeseibacteriota</taxon>
    </lineage>
</organism>
<keyword evidence="1" id="KW-1133">Transmembrane helix</keyword>
<gene>
    <name evidence="2" type="ORF">A2803_02805</name>
</gene>
<dbReference type="EMBL" id="MGGP01000019">
    <property type="protein sequence ID" value="OGM31995.1"/>
    <property type="molecule type" value="Genomic_DNA"/>
</dbReference>
<keyword evidence="1" id="KW-0812">Transmembrane</keyword>
<dbReference type="AlphaFoldDB" id="A0A1F7YZU0"/>
<sequence length="156" mass="17756">MSKGYFLIEALLSIVIFAVLILSVFSMISFLQRRTMRSSFEAEATILVQDAMEITHTVILSDWAGYPDGTYYPVFNADSNSWILFPGEETELEARYSRKVVLQRVCRDSRGERMDTSPCLGALDNMSREAEVTVSWMERDVSHEISAELLILNTNE</sequence>
<evidence type="ECO:0000313" key="3">
    <source>
        <dbReference type="Proteomes" id="UP000178870"/>
    </source>
</evidence>
<evidence type="ECO:0000313" key="2">
    <source>
        <dbReference type="EMBL" id="OGM31995.1"/>
    </source>
</evidence>
<accession>A0A1F7YZU0</accession>
<feature type="transmembrane region" description="Helical" evidence="1">
    <location>
        <begin position="6"/>
        <end position="31"/>
    </location>
</feature>
<keyword evidence="1" id="KW-0472">Membrane</keyword>
<evidence type="ECO:0008006" key="4">
    <source>
        <dbReference type="Google" id="ProtNLM"/>
    </source>
</evidence>
<reference evidence="2 3" key="1">
    <citation type="journal article" date="2016" name="Nat. Commun.">
        <title>Thousands of microbial genomes shed light on interconnected biogeochemical processes in an aquifer system.</title>
        <authorList>
            <person name="Anantharaman K."/>
            <person name="Brown C.T."/>
            <person name="Hug L.A."/>
            <person name="Sharon I."/>
            <person name="Castelle C.J."/>
            <person name="Probst A.J."/>
            <person name="Thomas B.C."/>
            <person name="Singh A."/>
            <person name="Wilkins M.J."/>
            <person name="Karaoz U."/>
            <person name="Brodie E.L."/>
            <person name="Williams K.H."/>
            <person name="Hubbard S.S."/>
            <person name="Banfield J.F."/>
        </authorList>
    </citation>
    <scope>NUCLEOTIDE SEQUENCE [LARGE SCALE GENOMIC DNA]</scope>
</reference>
<proteinExistence type="predicted"/>
<evidence type="ECO:0000256" key="1">
    <source>
        <dbReference type="SAM" id="Phobius"/>
    </source>
</evidence>
<comment type="caution">
    <text evidence="2">The sequence shown here is derived from an EMBL/GenBank/DDBJ whole genome shotgun (WGS) entry which is preliminary data.</text>
</comment>